<evidence type="ECO:0000259" key="6">
    <source>
        <dbReference type="PROSITE" id="PS51081"/>
    </source>
</evidence>
<feature type="region of interest" description="Disordered" evidence="5">
    <location>
        <begin position="61"/>
        <end position="91"/>
    </location>
</feature>
<accession>A0AAD8X141</accession>
<evidence type="ECO:0000256" key="3">
    <source>
        <dbReference type="ARBA" id="ARBA00022833"/>
    </source>
</evidence>
<reference evidence="7" key="1">
    <citation type="submission" date="2023-07" db="EMBL/GenBank/DDBJ databases">
        <title>A chromosome-level genome assembly of Lolium multiflorum.</title>
        <authorList>
            <person name="Chen Y."/>
            <person name="Copetti D."/>
            <person name="Kolliker R."/>
            <person name="Studer B."/>
        </authorList>
    </citation>
    <scope>NUCLEOTIDE SEQUENCE</scope>
    <source>
        <strain evidence="7">02402/16</strain>
        <tissue evidence="7">Leaf</tissue>
    </source>
</reference>
<dbReference type="PROSITE" id="PS51081">
    <property type="entry name" value="ZF_SIAH"/>
    <property type="match status" value="1"/>
</dbReference>
<dbReference type="PANTHER" id="PTHR10315">
    <property type="entry name" value="E3 UBIQUITIN PROTEIN LIGASE SIAH"/>
    <property type="match status" value="1"/>
</dbReference>
<keyword evidence="3" id="KW-0862">Zinc</keyword>
<dbReference type="GO" id="GO:0008270">
    <property type="term" value="F:zinc ion binding"/>
    <property type="evidence" value="ECO:0007669"/>
    <property type="project" value="UniProtKB-KW"/>
</dbReference>
<dbReference type="PANTHER" id="PTHR10315:SF162">
    <property type="entry name" value="RING-TYPE E3 UBIQUITIN TRANSFERASE"/>
    <property type="match status" value="1"/>
</dbReference>
<comment type="caution">
    <text evidence="7">The sequence shown here is derived from an EMBL/GenBank/DDBJ whole genome shotgun (WGS) entry which is preliminary data.</text>
</comment>
<evidence type="ECO:0000256" key="5">
    <source>
        <dbReference type="SAM" id="MobiDB-lite"/>
    </source>
</evidence>
<keyword evidence="2 4" id="KW-0863">Zinc-finger</keyword>
<evidence type="ECO:0000256" key="2">
    <source>
        <dbReference type="ARBA" id="ARBA00022771"/>
    </source>
</evidence>
<dbReference type="SUPFAM" id="SSF49599">
    <property type="entry name" value="TRAF domain-like"/>
    <property type="match status" value="1"/>
</dbReference>
<keyword evidence="8" id="KW-1185">Reference proteome</keyword>
<dbReference type="Gene3D" id="3.30.40.10">
    <property type="entry name" value="Zinc/RING finger domain, C3HC4 (zinc finger)"/>
    <property type="match status" value="1"/>
</dbReference>
<name>A0AAD8X141_LOLMU</name>
<dbReference type="GO" id="GO:0061630">
    <property type="term" value="F:ubiquitin protein ligase activity"/>
    <property type="evidence" value="ECO:0007669"/>
    <property type="project" value="TreeGrafter"/>
</dbReference>
<protein>
    <recommendedName>
        <fullName evidence="6">SIAH-type domain-containing protein</fullName>
    </recommendedName>
</protein>
<sequence>MTSTDAPMTDTWGIRSSEAEPVTHTWWDRASSGAPVTDGWGTMASTESLVSYPWVARASQAARGGHDPSDAGDNWGRRETKRSRFTVPPPSESEVLMNITVGHAVCSSCRDEPLGRGTGRTCILCPGYRRCRLMEGLLESLRVACPNAAHGCDVKPAYYDLHAHRMACAHAPGTRCPVRGCAFVASMAELLDHFTAVHGWPLTTEERAGKSFDIVLRDCFNVVATADRDGCYQQHLGKSYIRFHPGLPD</sequence>
<evidence type="ECO:0000256" key="1">
    <source>
        <dbReference type="ARBA" id="ARBA00022723"/>
    </source>
</evidence>
<evidence type="ECO:0000256" key="4">
    <source>
        <dbReference type="PROSITE-ProRule" id="PRU00455"/>
    </source>
</evidence>
<proteinExistence type="predicted"/>
<feature type="domain" description="SIAH-type" evidence="6">
    <location>
        <begin position="140"/>
        <end position="199"/>
    </location>
</feature>
<dbReference type="InterPro" id="IPR013083">
    <property type="entry name" value="Znf_RING/FYVE/PHD"/>
</dbReference>
<keyword evidence="1" id="KW-0479">Metal-binding</keyword>
<dbReference type="InterPro" id="IPR013010">
    <property type="entry name" value="Znf_SIAH"/>
</dbReference>
<evidence type="ECO:0000313" key="7">
    <source>
        <dbReference type="EMBL" id="KAK1692928.1"/>
    </source>
</evidence>
<dbReference type="Proteomes" id="UP001231189">
    <property type="component" value="Unassembled WGS sequence"/>
</dbReference>
<gene>
    <name evidence="7" type="ORF">QYE76_009625</name>
</gene>
<dbReference type="GO" id="GO:0005737">
    <property type="term" value="C:cytoplasm"/>
    <property type="evidence" value="ECO:0007669"/>
    <property type="project" value="TreeGrafter"/>
</dbReference>
<evidence type="ECO:0000313" key="8">
    <source>
        <dbReference type="Proteomes" id="UP001231189"/>
    </source>
</evidence>
<dbReference type="InterPro" id="IPR052088">
    <property type="entry name" value="E3_ubiquitin-ligase_SINA"/>
</dbReference>
<dbReference type="EMBL" id="JAUUTY010000001">
    <property type="protein sequence ID" value="KAK1692928.1"/>
    <property type="molecule type" value="Genomic_DNA"/>
</dbReference>
<organism evidence="7 8">
    <name type="scientific">Lolium multiflorum</name>
    <name type="common">Italian ryegrass</name>
    <name type="synonym">Lolium perenne subsp. multiflorum</name>
    <dbReference type="NCBI Taxonomy" id="4521"/>
    <lineage>
        <taxon>Eukaryota</taxon>
        <taxon>Viridiplantae</taxon>
        <taxon>Streptophyta</taxon>
        <taxon>Embryophyta</taxon>
        <taxon>Tracheophyta</taxon>
        <taxon>Spermatophyta</taxon>
        <taxon>Magnoliopsida</taxon>
        <taxon>Liliopsida</taxon>
        <taxon>Poales</taxon>
        <taxon>Poaceae</taxon>
        <taxon>BOP clade</taxon>
        <taxon>Pooideae</taxon>
        <taxon>Poodae</taxon>
        <taxon>Poeae</taxon>
        <taxon>Poeae Chloroplast Group 2 (Poeae type)</taxon>
        <taxon>Loliodinae</taxon>
        <taxon>Loliinae</taxon>
        <taxon>Lolium</taxon>
    </lineage>
</organism>
<dbReference type="AlphaFoldDB" id="A0AAD8X141"/>